<evidence type="ECO:0000313" key="3">
    <source>
        <dbReference type="Proteomes" id="UP000243876"/>
    </source>
</evidence>
<evidence type="ECO:0000313" key="2">
    <source>
        <dbReference type="EMBL" id="CEQ40951.1"/>
    </source>
</evidence>
<dbReference type="Proteomes" id="UP000243876">
    <property type="component" value="Unassembled WGS sequence"/>
</dbReference>
<dbReference type="Pfam" id="PF11957">
    <property type="entry name" value="efThoc1"/>
    <property type="match status" value="1"/>
</dbReference>
<feature type="region of interest" description="Disordered" evidence="1">
    <location>
        <begin position="111"/>
        <end position="134"/>
    </location>
</feature>
<feature type="region of interest" description="Disordered" evidence="1">
    <location>
        <begin position="1"/>
        <end position="26"/>
    </location>
</feature>
<dbReference type="EMBL" id="CENE01000010">
    <property type="protein sequence ID" value="CEQ40951.1"/>
    <property type="molecule type" value="Genomic_DNA"/>
</dbReference>
<dbReference type="AlphaFoldDB" id="A0A0D6EM03"/>
<feature type="compositionally biased region" description="Basic and acidic residues" evidence="1">
    <location>
        <begin position="752"/>
        <end position="778"/>
    </location>
</feature>
<feature type="compositionally biased region" description="Basic and acidic residues" evidence="1">
    <location>
        <begin position="794"/>
        <end position="818"/>
    </location>
</feature>
<accession>A0A0D6EM03</accession>
<feature type="compositionally biased region" description="Basic and acidic residues" evidence="1">
    <location>
        <begin position="375"/>
        <end position="395"/>
    </location>
</feature>
<keyword evidence="3" id="KW-1185">Reference proteome</keyword>
<sequence>MATTSSSLTPISTADPLSPLQASSSSSTFSYNAYRSSFTSALRALANELQARRLAGGASVEQDEMRQKVEALVERVGGWVKREDLAEGDKWKADTRKAIVDRALEELVHEAVSSPPPLGSLPKRTLTSDPARERSDAQAIFPADDAATRHLEDVLDLVLTFVEAGLSPCSFVTPLRVLTLLSAGYAEEVLPLNILTGLMELRPISACDPLFGYIESRVERLTKGMEYQRGRGPILLRLLNDLLRRLPRSKSQPVILSGRILMLLSSVYPLGEKSGVNLRGNFNVGKGTVWEEEAAKEMDGAREDAQKEEGEREREQEKMESPSSFYATFWSLQRYFNNPPLLFASPTTTSASETPLATLQEGLRKTLSAFASETKKEKELTGAATEGKDKEKAVEDVSMEEQDMDKTDESLEQYFFPKFLTSRNLLTLEVLSLFTSPAARRQKTLTLALADPAFRRQILLQTLILFQYLLSFTPSARARAQALPMTNASAFPSFTLSPEDEAWVTELRQQALGEMESMEGGKTFRRAVESVLQREQNWTDWKLRSCIPFTKPAVPVAEHSEKARSKLRVLTRKQKAFPWRMGNPQLSRVWDKNLTTLEGFVPDVACVLLSVLARVAKRSGTDRFEGGVLYSDDEFDAIVREWRMTKKRHDMTAAQVRQLPADTPRAAELSQSLEGTAIKLQALHWRAIRSASGSHLRHFASIGSGDLDTLLSAIDDDRRRKEEAEEAGPAKTEQGELENDGNDSDSSAVKLTETEEKAQQKEQEVEAKAEEKTDKGGDEEGAAGTPPPPGTPKRPRDEGEDAEMKEPGLETKKQKTSD</sequence>
<proteinExistence type="predicted"/>
<feature type="region of interest" description="Disordered" evidence="1">
    <location>
        <begin position="718"/>
        <end position="818"/>
    </location>
</feature>
<feature type="compositionally biased region" description="Polar residues" evidence="1">
    <location>
        <begin position="1"/>
        <end position="12"/>
    </location>
</feature>
<gene>
    <name evidence="2" type="primary">SPOSA6832_02625</name>
</gene>
<organism evidence="2 3">
    <name type="scientific">Sporidiobolus salmonicolor</name>
    <name type="common">Yeast-like fungus</name>
    <name type="synonym">Sporobolomyces salmonicolor</name>
    <dbReference type="NCBI Taxonomy" id="5005"/>
    <lineage>
        <taxon>Eukaryota</taxon>
        <taxon>Fungi</taxon>
        <taxon>Dikarya</taxon>
        <taxon>Basidiomycota</taxon>
        <taxon>Pucciniomycotina</taxon>
        <taxon>Microbotryomycetes</taxon>
        <taxon>Sporidiobolales</taxon>
        <taxon>Sporidiobolaceae</taxon>
        <taxon>Sporobolomyces</taxon>
    </lineage>
</organism>
<reference evidence="3" key="1">
    <citation type="submission" date="2015-02" db="EMBL/GenBank/DDBJ databases">
        <authorList>
            <person name="Gon?alves P."/>
        </authorList>
    </citation>
    <scope>NUCLEOTIDE SEQUENCE [LARGE SCALE GENOMIC DNA]</scope>
</reference>
<protein>
    <submittedName>
        <fullName evidence="2">SPOSA6832_02625-mRNA-1:cds</fullName>
    </submittedName>
</protein>
<feature type="region of interest" description="Disordered" evidence="1">
    <location>
        <begin position="295"/>
        <end position="319"/>
    </location>
</feature>
<feature type="region of interest" description="Disordered" evidence="1">
    <location>
        <begin position="375"/>
        <end position="403"/>
    </location>
</feature>
<dbReference type="GO" id="GO:0006406">
    <property type="term" value="P:mRNA export from nucleus"/>
    <property type="evidence" value="ECO:0007669"/>
    <property type="project" value="TreeGrafter"/>
</dbReference>
<dbReference type="OrthoDB" id="9402762at2759"/>
<dbReference type="GO" id="GO:0000445">
    <property type="term" value="C:THO complex part of transcription export complex"/>
    <property type="evidence" value="ECO:0007669"/>
    <property type="project" value="TreeGrafter"/>
</dbReference>
<name>A0A0D6EM03_SPOSA</name>
<dbReference type="PANTHER" id="PTHR13265:SF0">
    <property type="entry name" value="HPR1"/>
    <property type="match status" value="1"/>
</dbReference>
<evidence type="ECO:0000256" key="1">
    <source>
        <dbReference type="SAM" id="MobiDB-lite"/>
    </source>
</evidence>
<dbReference type="PANTHER" id="PTHR13265">
    <property type="entry name" value="THO COMPLEX SUBUNIT 1"/>
    <property type="match status" value="1"/>
</dbReference>
<dbReference type="InterPro" id="IPR021861">
    <property type="entry name" value="THO_THOC1"/>
</dbReference>